<name>A0ACC1RSW3_9APHY</name>
<dbReference type="EMBL" id="JANHOG010002261">
    <property type="protein sequence ID" value="KAJ3525266.1"/>
    <property type="molecule type" value="Genomic_DNA"/>
</dbReference>
<evidence type="ECO:0000313" key="2">
    <source>
        <dbReference type="Proteomes" id="UP001148662"/>
    </source>
</evidence>
<comment type="caution">
    <text evidence="1">The sequence shown here is derived from an EMBL/GenBank/DDBJ whole genome shotgun (WGS) entry which is preliminary data.</text>
</comment>
<reference evidence="1" key="1">
    <citation type="submission" date="2022-07" db="EMBL/GenBank/DDBJ databases">
        <title>Genome Sequence of Phlebia brevispora.</title>
        <authorList>
            <person name="Buettner E."/>
        </authorList>
    </citation>
    <scope>NUCLEOTIDE SEQUENCE</scope>
    <source>
        <strain evidence="1">MPL23</strain>
    </source>
</reference>
<keyword evidence="2" id="KW-1185">Reference proteome</keyword>
<sequence length="361" mass="40910">MLAARFKAKHPWLKRSIRLPVPSFGTTNLPIMDSLPTDVVRHILSYLDRRDLVRLTLISRRHISRPREALYATLHINVFSPRSTLLHLLCVQEESTLIQTLQIPMPAQLVRHLTVIGTALAHPARQSLVCQALGHMDNLLSLDIAIRTFPDSIAPDVFREDVCRPATFLPNLLALKTDDVQLAIILVPGRPVYSVFVQDIVPEALRAPFMYALSKSKKPITQLQIKLDVATNDAASVAFDTIAAEFNRVSTLSLDLFISTPSERPLAWSSTKEIINRIGTATSSLYQLHAMSINIYPEAYLAQRETEEVKEVLELFRRYSQGIQYIEFKWHEWTLSAGLRRVECGAQSLRGQWAFKRHARS</sequence>
<evidence type="ECO:0000313" key="1">
    <source>
        <dbReference type="EMBL" id="KAJ3525266.1"/>
    </source>
</evidence>
<accession>A0ACC1RSW3</accession>
<organism evidence="1 2">
    <name type="scientific">Phlebia brevispora</name>
    <dbReference type="NCBI Taxonomy" id="194682"/>
    <lineage>
        <taxon>Eukaryota</taxon>
        <taxon>Fungi</taxon>
        <taxon>Dikarya</taxon>
        <taxon>Basidiomycota</taxon>
        <taxon>Agaricomycotina</taxon>
        <taxon>Agaricomycetes</taxon>
        <taxon>Polyporales</taxon>
        <taxon>Meruliaceae</taxon>
        <taxon>Phlebia</taxon>
    </lineage>
</organism>
<gene>
    <name evidence="1" type="ORF">NM688_g8427</name>
</gene>
<dbReference type="Proteomes" id="UP001148662">
    <property type="component" value="Unassembled WGS sequence"/>
</dbReference>
<protein>
    <submittedName>
        <fullName evidence="1">Uncharacterized protein</fullName>
    </submittedName>
</protein>
<proteinExistence type="predicted"/>